<dbReference type="RefSeq" id="WP_408899947.1">
    <property type="nucleotide sequence ID" value="NZ_QYUK01000003.1"/>
</dbReference>
<evidence type="ECO:0000313" key="1">
    <source>
        <dbReference type="EMBL" id="RJF96430.1"/>
    </source>
</evidence>
<name>A0A418WUR0_9PROT</name>
<sequence>GDIAQALHYLEHAARNALARDANREAIRHVQRAYALAARLSGTPESARLGEWEAILGDAHQELFEYGPSVHHYHRALQLMGRPGRIGGLRRGWLLLKEAAIQAWHRQRLPRREADARRLQQLSRAAHIHQRLVETAFFDNRPAELLYQTLASVNLAEKTDFTYVRVSSYAGLAMACMAMRQTRLADDYSQRSLLASRAGASTDVAYSHLGRMVYRASSGHWQQVHESYDAGTPLYRSLGITGRWQQIRVTDLVAWFAQGRYDESAAGVREVLEAPGAVIPAQIQAWCWSYDTLLSALRGDGPARLPALVQGYTALPLQEVSLADRMLCVSAMAQAQWRLGETEAALAHADEALVLARRAPPPPSTWHQAWPRSPPYSAPPASARPIPRGMPRCWNAAAAWHACCARWPGWSPPPARARRWHGRASPGCAASAARRKGCGAAPWHRPRHWTCPTSRHRRWKRWAAGWTRRRRWRCSAAQPRRRSMRASGPCRRRRTTFSFIRPMCEKRRRSSLEALPIDRNPP</sequence>
<evidence type="ECO:0000313" key="2">
    <source>
        <dbReference type="Proteomes" id="UP000284605"/>
    </source>
</evidence>
<reference evidence="1 2" key="1">
    <citation type="submission" date="2018-09" db="EMBL/GenBank/DDBJ databases">
        <authorList>
            <person name="Zhu H."/>
        </authorList>
    </citation>
    <scope>NUCLEOTIDE SEQUENCE [LARGE SCALE GENOMIC DNA]</scope>
    <source>
        <strain evidence="1 2">K1W22B-8</strain>
    </source>
</reference>
<gene>
    <name evidence="1" type="ORF">D3874_00100</name>
</gene>
<comment type="caution">
    <text evidence="1">The sequence shown here is derived from an EMBL/GenBank/DDBJ whole genome shotgun (WGS) entry which is preliminary data.</text>
</comment>
<dbReference type="EMBL" id="QYUK01000003">
    <property type="protein sequence ID" value="RJF96430.1"/>
    <property type="molecule type" value="Genomic_DNA"/>
</dbReference>
<dbReference type="Proteomes" id="UP000284605">
    <property type="component" value="Unassembled WGS sequence"/>
</dbReference>
<feature type="non-terminal residue" evidence="1">
    <location>
        <position position="1"/>
    </location>
</feature>
<dbReference type="AlphaFoldDB" id="A0A418WUR0"/>
<protein>
    <submittedName>
        <fullName evidence="1">Uncharacterized protein</fullName>
    </submittedName>
</protein>
<proteinExistence type="predicted"/>
<accession>A0A418WUR0</accession>
<organism evidence="1 2">
    <name type="scientific">Oleomonas cavernae</name>
    <dbReference type="NCBI Taxonomy" id="2320859"/>
    <lineage>
        <taxon>Bacteria</taxon>
        <taxon>Pseudomonadati</taxon>
        <taxon>Pseudomonadota</taxon>
        <taxon>Alphaproteobacteria</taxon>
        <taxon>Acetobacterales</taxon>
        <taxon>Acetobacteraceae</taxon>
        <taxon>Oleomonas</taxon>
    </lineage>
</organism>
<keyword evidence="2" id="KW-1185">Reference proteome</keyword>